<name>A0A2N6VML7_9MICO</name>
<reference evidence="3 4" key="1">
    <citation type="submission" date="2017-09" db="EMBL/GenBank/DDBJ databases">
        <title>Bacterial strain isolated from the female urinary microbiota.</title>
        <authorList>
            <person name="Thomas-White K."/>
            <person name="Kumar N."/>
            <person name="Forster S."/>
            <person name="Putonti C."/>
            <person name="Lawley T."/>
            <person name="Wolfe A.J."/>
        </authorList>
    </citation>
    <scope>NUCLEOTIDE SEQUENCE [LARGE SCALE GENOMIC DNA]</scope>
    <source>
        <strain evidence="3 4">UMB1301</strain>
    </source>
</reference>
<protein>
    <recommendedName>
        <fullName evidence="2">UspA domain-containing protein</fullName>
    </recommendedName>
</protein>
<dbReference type="SUPFAM" id="SSF52402">
    <property type="entry name" value="Adenine nucleotide alpha hydrolases-like"/>
    <property type="match status" value="2"/>
</dbReference>
<dbReference type="AlphaFoldDB" id="A0A2N6VML7"/>
<feature type="domain" description="UspA" evidence="2">
    <location>
        <begin position="168"/>
        <end position="290"/>
    </location>
</feature>
<dbReference type="OrthoDB" id="9816117at2"/>
<dbReference type="PRINTS" id="PR01438">
    <property type="entry name" value="UNVRSLSTRESS"/>
</dbReference>
<dbReference type="Proteomes" id="UP000235598">
    <property type="component" value="Unassembled WGS sequence"/>
</dbReference>
<dbReference type="PANTHER" id="PTHR46268:SF6">
    <property type="entry name" value="UNIVERSAL STRESS PROTEIN UP12"/>
    <property type="match status" value="1"/>
</dbReference>
<organism evidence="3 4">
    <name type="scientific">Brevibacterium paucivorans</name>
    <dbReference type="NCBI Taxonomy" id="170994"/>
    <lineage>
        <taxon>Bacteria</taxon>
        <taxon>Bacillati</taxon>
        <taxon>Actinomycetota</taxon>
        <taxon>Actinomycetes</taxon>
        <taxon>Micrococcales</taxon>
        <taxon>Brevibacteriaceae</taxon>
        <taxon>Brevibacterium</taxon>
    </lineage>
</organism>
<feature type="domain" description="UspA" evidence="2">
    <location>
        <begin position="6"/>
        <end position="161"/>
    </location>
</feature>
<dbReference type="InterPro" id="IPR006015">
    <property type="entry name" value="Universal_stress_UspA"/>
</dbReference>
<dbReference type="EMBL" id="PNHK01000002">
    <property type="protein sequence ID" value="PMD05390.1"/>
    <property type="molecule type" value="Genomic_DNA"/>
</dbReference>
<gene>
    <name evidence="3" type="ORF">CJ199_05060</name>
</gene>
<dbReference type="PANTHER" id="PTHR46268">
    <property type="entry name" value="STRESS RESPONSE PROTEIN NHAX"/>
    <property type="match status" value="1"/>
</dbReference>
<sequence>MKLSRDSVVVGIDDSDSAREAAHFALAHFADAREIVLVAVIPDGTRPVLPAPSDVTTPYTGSLPAVQPATPNEEDRQKCQAMLDELRTQLEATREDSETTSAPIKTRVFAGDPAEQLAALGDDAGLLVIGHHGADQEFAGRIGRTSRGLPGHSLCPVLIYRSGDTGDSVVVGMDTSEYSSVAALDAADFAVNAGLPLRVVVGVDPLGDSERTHAQTEFDLTWLRSEVPGLDVSVEYAQGPAAEVLVAASSNARLLVMGKRGLGLFAGMAVQLGRTASQVIEKVNSSLMLVSFRDDPRLANRRIVD</sequence>
<proteinExistence type="inferred from homology"/>
<accession>A0A2N6VML7</accession>
<evidence type="ECO:0000259" key="2">
    <source>
        <dbReference type="Pfam" id="PF00582"/>
    </source>
</evidence>
<comment type="caution">
    <text evidence="3">The sequence shown here is derived from an EMBL/GenBank/DDBJ whole genome shotgun (WGS) entry which is preliminary data.</text>
</comment>
<dbReference type="CDD" id="cd00293">
    <property type="entry name" value="USP-like"/>
    <property type="match status" value="1"/>
</dbReference>
<dbReference type="RefSeq" id="WP_102238425.1">
    <property type="nucleotide sequence ID" value="NZ_PNHK01000002.1"/>
</dbReference>
<comment type="similarity">
    <text evidence="1">Belongs to the universal stress protein A family.</text>
</comment>
<evidence type="ECO:0000256" key="1">
    <source>
        <dbReference type="ARBA" id="ARBA00008791"/>
    </source>
</evidence>
<evidence type="ECO:0000313" key="4">
    <source>
        <dbReference type="Proteomes" id="UP000235598"/>
    </source>
</evidence>
<dbReference type="InterPro" id="IPR006016">
    <property type="entry name" value="UspA"/>
</dbReference>
<evidence type="ECO:0000313" key="3">
    <source>
        <dbReference type="EMBL" id="PMD05390.1"/>
    </source>
</evidence>
<dbReference type="Pfam" id="PF00582">
    <property type="entry name" value="Usp"/>
    <property type="match status" value="2"/>
</dbReference>
<dbReference type="Gene3D" id="3.40.50.12370">
    <property type="match status" value="1"/>
</dbReference>